<sequence>MTVPHTASPCPPWCTADHTSDDHFRIHQKQEHCDQGVPGRTGQPTVHVSLSRVDEPERRGKTLITIRLLASGDTLHLPPNDAHTLADILDALQPDCPSPTDVLSGKLSEAADLAALEQAKRDQPNLTHGGGGRGTRLTLRWSSWRRSATGPIEGGLEVV</sequence>
<dbReference type="RefSeq" id="WP_138669539.1">
    <property type="nucleotide sequence ID" value="NZ_VCKY01000114.1"/>
</dbReference>
<name>A0A5S4FA68_9ACTN</name>
<protein>
    <submittedName>
        <fullName evidence="1">Uncharacterized protein</fullName>
    </submittedName>
</protein>
<evidence type="ECO:0000313" key="2">
    <source>
        <dbReference type="Proteomes" id="UP000309128"/>
    </source>
</evidence>
<reference evidence="1 2" key="1">
    <citation type="submission" date="2019-05" db="EMBL/GenBank/DDBJ databases">
        <title>Draft genome sequence of Nonomuraea turkmeniaca DSM 43926.</title>
        <authorList>
            <person name="Saricaoglu S."/>
            <person name="Isik K."/>
        </authorList>
    </citation>
    <scope>NUCLEOTIDE SEQUENCE [LARGE SCALE GENOMIC DNA]</scope>
    <source>
        <strain evidence="1 2">DSM 43926</strain>
    </source>
</reference>
<proteinExistence type="predicted"/>
<gene>
    <name evidence="1" type="ORF">ETD86_29570</name>
</gene>
<dbReference type="EMBL" id="VCKY01000114">
    <property type="protein sequence ID" value="TMR14097.1"/>
    <property type="molecule type" value="Genomic_DNA"/>
</dbReference>
<comment type="caution">
    <text evidence="1">The sequence shown here is derived from an EMBL/GenBank/DDBJ whole genome shotgun (WGS) entry which is preliminary data.</text>
</comment>
<evidence type="ECO:0000313" key="1">
    <source>
        <dbReference type="EMBL" id="TMR14097.1"/>
    </source>
</evidence>
<dbReference type="Pfam" id="PF21848">
    <property type="entry name" value="DUF6907"/>
    <property type="match status" value="1"/>
</dbReference>
<accession>A0A5S4FA68</accession>
<dbReference type="AlphaFoldDB" id="A0A5S4FA68"/>
<dbReference type="Proteomes" id="UP000309128">
    <property type="component" value="Unassembled WGS sequence"/>
</dbReference>
<organism evidence="1 2">
    <name type="scientific">Nonomuraea turkmeniaca</name>
    <dbReference type="NCBI Taxonomy" id="103838"/>
    <lineage>
        <taxon>Bacteria</taxon>
        <taxon>Bacillati</taxon>
        <taxon>Actinomycetota</taxon>
        <taxon>Actinomycetes</taxon>
        <taxon>Streptosporangiales</taxon>
        <taxon>Streptosporangiaceae</taxon>
        <taxon>Nonomuraea</taxon>
    </lineage>
</organism>
<dbReference type="InterPro" id="IPR054202">
    <property type="entry name" value="DUF6907"/>
</dbReference>
<keyword evidence="2" id="KW-1185">Reference proteome</keyword>